<dbReference type="Pfam" id="PF08486">
    <property type="entry name" value="SpoIID"/>
    <property type="match status" value="1"/>
</dbReference>
<keyword evidence="1" id="KW-0812">Transmembrane</keyword>
<evidence type="ECO:0000313" key="3">
    <source>
        <dbReference type="EMBL" id="MFD2615520.1"/>
    </source>
</evidence>
<dbReference type="Proteomes" id="UP001597541">
    <property type="component" value="Unassembled WGS sequence"/>
</dbReference>
<keyword evidence="1" id="KW-0472">Membrane</keyword>
<dbReference type="RefSeq" id="WP_377607468.1">
    <property type="nucleotide sequence ID" value="NZ_JBHUME010000019.1"/>
</dbReference>
<feature type="domain" description="Sporulation stage II protein D amidase enhancer LytB N-terminal" evidence="2">
    <location>
        <begin position="76"/>
        <end position="181"/>
    </location>
</feature>
<gene>
    <name evidence="3" type="primary">spoIID</name>
    <name evidence="3" type="ORF">ACFSUF_24235</name>
</gene>
<dbReference type="PANTHER" id="PTHR30032:SF4">
    <property type="entry name" value="AMIDASE ENHANCER"/>
    <property type="match status" value="1"/>
</dbReference>
<dbReference type="EMBL" id="JBHUME010000019">
    <property type="protein sequence ID" value="MFD2615520.1"/>
    <property type="molecule type" value="Genomic_DNA"/>
</dbReference>
<name>A0ABW5PL46_9BACL</name>
<dbReference type="InterPro" id="IPR014225">
    <property type="entry name" value="Spore_II_D_firmicutes"/>
</dbReference>
<dbReference type="NCBIfam" id="TIGR02870">
    <property type="entry name" value="spore_II_D"/>
    <property type="match status" value="1"/>
</dbReference>
<protein>
    <submittedName>
        <fullName evidence="3">Stage II sporulation protein D</fullName>
    </submittedName>
</protein>
<dbReference type="InterPro" id="IPR051922">
    <property type="entry name" value="Bact_Sporulation_Assoc"/>
</dbReference>
<feature type="transmembrane region" description="Helical" evidence="1">
    <location>
        <begin position="17"/>
        <end position="40"/>
    </location>
</feature>
<evidence type="ECO:0000256" key="1">
    <source>
        <dbReference type="SAM" id="Phobius"/>
    </source>
</evidence>
<evidence type="ECO:0000313" key="4">
    <source>
        <dbReference type="Proteomes" id="UP001597541"/>
    </source>
</evidence>
<organism evidence="3 4">
    <name type="scientific">Paenibacillus gansuensis</name>
    <dbReference type="NCBI Taxonomy" id="306542"/>
    <lineage>
        <taxon>Bacteria</taxon>
        <taxon>Bacillati</taxon>
        <taxon>Bacillota</taxon>
        <taxon>Bacilli</taxon>
        <taxon>Bacillales</taxon>
        <taxon>Paenibacillaceae</taxon>
        <taxon>Paenibacillus</taxon>
    </lineage>
</organism>
<proteinExistence type="predicted"/>
<keyword evidence="4" id="KW-1185">Reference proteome</keyword>
<dbReference type="NCBIfam" id="TIGR02669">
    <property type="entry name" value="SpoIID_LytB"/>
    <property type="match status" value="1"/>
</dbReference>
<dbReference type="InterPro" id="IPR013693">
    <property type="entry name" value="SpoIID/LytB_N"/>
</dbReference>
<accession>A0ABW5PL46</accession>
<sequence length="358" mass="39680">MKRFAQRPGYTYQKYKLLILASVWLAASMTVIVLLPGLLVRHHPSSLDAKNGSAVIRPSDQSIEKRWNPDITLYISKQKKVISLPLETYLKGVVAAEMPAYFEPEALKAQAIAARTYILHRFVAGETEGVPVKGALVTDTVAHQAYKTDEQLRKDWGAAAEANLIKIGKAVEETRGLVLTYEGKLINALFFSTSNGYTENSEDYWGSYVPYLRSVPSPWDVPISPRYKETVSMPYGDFLRELGAGAVSAASSRASFIRVTERTEGRRIGAIRVGDQLLTGKEMRERLGLNSSQFTWKLKGSRIEITTYGYGHGVGMSQWGANGMAEKGMKASQILKYYYSGVKLEDGSKFVSSQKPAL</sequence>
<dbReference type="PANTHER" id="PTHR30032">
    <property type="entry name" value="N-ACETYLMURAMOYL-L-ALANINE AMIDASE-RELATED"/>
    <property type="match status" value="1"/>
</dbReference>
<keyword evidence="1" id="KW-1133">Transmembrane helix</keyword>
<dbReference type="InterPro" id="IPR013486">
    <property type="entry name" value="SpoIID/LytB"/>
</dbReference>
<evidence type="ECO:0000259" key="2">
    <source>
        <dbReference type="Pfam" id="PF08486"/>
    </source>
</evidence>
<comment type="caution">
    <text evidence="3">The sequence shown here is derived from an EMBL/GenBank/DDBJ whole genome shotgun (WGS) entry which is preliminary data.</text>
</comment>
<reference evidence="4" key="1">
    <citation type="journal article" date="2019" name="Int. J. Syst. Evol. Microbiol.">
        <title>The Global Catalogue of Microorganisms (GCM) 10K type strain sequencing project: providing services to taxonomists for standard genome sequencing and annotation.</title>
        <authorList>
            <consortium name="The Broad Institute Genomics Platform"/>
            <consortium name="The Broad Institute Genome Sequencing Center for Infectious Disease"/>
            <person name="Wu L."/>
            <person name="Ma J."/>
        </authorList>
    </citation>
    <scope>NUCLEOTIDE SEQUENCE [LARGE SCALE GENOMIC DNA]</scope>
    <source>
        <strain evidence="4">KCTC 3950</strain>
    </source>
</reference>